<feature type="compositionally biased region" description="Polar residues" evidence="1">
    <location>
        <begin position="66"/>
        <end position="84"/>
    </location>
</feature>
<evidence type="ECO:0000256" key="1">
    <source>
        <dbReference type="SAM" id="MobiDB-lite"/>
    </source>
</evidence>
<protein>
    <submittedName>
        <fullName evidence="2">Uncharacterized protein</fullName>
    </submittedName>
</protein>
<evidence type="ECO:0000313" key="3">
    <source>
        <dbReference type="Proteomes" id="UP001151760"/>
    </source>
</evidence>
<proteinExistence type="predicted"/>
<feature type="region of interest" description="Disordered" evidence="1">
    <location>
        <begin position="64"/>
        <end position="91"/>
    </location>
</feature>
<dbReference type="EMBL" id="BQNB010012190">
    <property type="protein sequence ID" value="GJT00365.1"/>
    <property type="molecule type" value="Genomic_DNA"/>
</dbReference>
<gene>
    <name evidence="2" type="ORF">Tco_0821534</name>
</gene>
<name>A0ABQ5ACI2_9ASTR</name>
<reference evidence="2" key="2">
    <citation type="submission" date="2022-01" db="EMBL/GenBank/DDBJ databases">
        <authorList>
            <person name="Yamashiro T."/>
            <person name="Shiraishi A."/>
            <person name="Satake H."/>
            <person name="Nakayama K."/>
        </authorList>
    </citation>
    <scope>NUCLEOTIDE SEQUENCE</scope>
</reference>
<feature type="region of interest" description="Disordered" evidence="1">
    <location>
        <begin position="136"/>
        <end position="158"/>
    </location>
</feature>
<reference evidence="2" key="1">
    <citation type="journal article" date="2022" name="Int. J. Mol. Sci.">
        <title>Draft Genome of Tanacetum Coccineum: Genomic Comparison of Closely Related Tanacetum-Family Plants.</title>
        <authorList>
            <person name="Yamashiro T."/>
            <person name="Shiraishi A."/>
            <person name="Nakayama K."/>
            <person name="Satake H."/>
        </authorList>
    </citation>
    <scope>NUCLEOTIDE SEQUENCE</scope>
</reference>
<organism evidence="2 3">
    <name type="scientific">Tanacetum coccineum</name>
    <dbReference type="NCBI Taxonomy" id="301880"/>
    <lineage>
        <taxon>Eukaryota</taxon>
        <taxon>Viridiplantae</taxon>
        <taxon>Streptophyta</taxon>
        <taxon>Embryophyta</taxon>
        <taxon>Tracheophyta</taxon>
        <taxon>Spermatophyta</taxon>
        <taxon>Magnoliopsida</taxon>
        <taxon>eudicotyledons</taxon>
        <taxon>Gunneridae</taxon>
        <taxon>Pentapetalae</taxon>
        <taxon>asterids</taxon>
        <taxon>campanulids</taxon>
        <taxon>Asterales</taxon>
        <taxon>Asteraceae</taxon>
        <taxon>Asteroideae</taxon>
        <taxon>Anthemideae</taxon>
        <taxon>Anthemidinae</taxon>
        <taxon>Tanacetum</taxon>
    </lineage>
</organism>
<accession>A0ABQ5ACI2</accession>
<keyword evidence="3" id="KW-1185">Reference proteome</keyword>
<sequence>MSIPTATKIHNTSSEEYLPVFEYKLTLTARSEGGLPTNRNLCVAEKKSEGFCVGFILETPRKTSAKRTQQSWDKVENPNPQSTPHVLPSFEEYTPPVTYPKELEETLGTPVEVEPLDETQLEDLGLNTCNHDLPLSRKVPNLDEPKPQPQPFSSFPSLEVDLGEEKDPELPIKPPSPDSFRLKEVDHLTIHTPPSPHVASSHPKDMYCYYRPCIDDPKKHYGFKPGLLEQGGSLGVEFYEYGR</sequence>
<comment type="caution">
    <text evidence="2">The sequence shown here is derived from an EMBL/GenBank/DDBJ whole genome shotgun (WGS) entry which is preliminary data.</text>
</comment>
<evidence type="ECO:0000313" key="2">
    <source>
        <dbReference type="EMBL" id="GJT00365.1"/>
    </source>
</evidence>
<dbReference type="Proteomes" id="UP001151760">
    <property type="component" value="Unassembled WGS sequence"/>
</dbReference>